<dbReference type="InterPro" id="IPR036282">
    <property type="entry name" value="Glutathione-S-Trfase_C_sf"/>
</dbReference>
<comment type="similarity">
    <text evidence="1 5">Belongs to the GST superfamily.</text>
</comment>
<keyword evidence="10" id="KW-1185">Reference proteome</keyword>
<dbReference type="GO" id="GO:0004364">
    <property type="term" value="F:glutathione transferase activity"/>
    <property type="evidence" value="ECO:0007669"/>
    <property type="project" value="UniProtKB-EC"/>
</dbReference>
<feature type="domain" description="GST N-terminal" evidence="7">
    <location>
        <begin position="19"/>
        <end position="110"/>
    </location>
</feature>
<dbReference type="EC" id="2.5.1.18" evidence="2"/>
<dbReference type="FunFam" id="3.40.30.10:FF:000156">
    <property type="entry name" value="Glutathione S-transferase 1"/>
    <property type="match status" value="1"/>
</dbReference>
<feature type="transmembrane region" description="Helical" evidence="6">
    <location>
        <begin position="143"/>
        <end position="165"/>
    </location>
</feature>
<dbReference type="InterPro" id="IPR004045">
    <property type="entry name" value="Glutathione_S-Trfase_N"/>
</dbReference>
<evidence type="ECO:0000256" key="1">
    <source>
        <dbReference type="ARBA" id="ARBA00007409"/>
    </source>
</evidence>
<gene>
    <name evidence="9" type="ORF">HO173_011081</name>
</gene>
<evidence type="ECO:0000256" key="2">
    <source>
        <dbReference type="ARBA" id="ARBA00012452"/>
    </source>
</evidence>
<dbReference type="InterPro" id="IPR004046">
    <property type="entry name" value="GST_C"/>
</dbReference>
<dbReference type="SUPFAM" id="SSF47616">
    <property type="entry name" value="GST C-terminal domain-like"/>
    <property type="match status" value="1"/>
</dbReference>
<dbReference type="SFLD" id="SFLDS00019">
    <property type="entry name" value="Glutathione_Transferase_(cytos"/>
    <property type="match status" value="1"/>
</dbReference>
<keyword evidence="3" id="KW-0808">Transferase</keyword>
<dbReference type="OrthoDB" id="2098326at2759"/>
<evidence type="ECO:0000313" key="9">
    <source>
        <dbReference type="EMBL" id="KAF6230729.1"/>
    </source>
</evidence>
<dbReference type="AlphaFoldDB" id="A0A8H6L092"/>
<dbReference type="Gene3D" id="3.40.30.10">
    <property type="entry name" value="Glutaredoxin"/>
    <property type="match status" value="1"/>
</dbReference>
<dbReference type="EMBL" id="JACCJC010000065">
    <property type="protein sequence ID" value="KAF6230729.1"/>
    <property type="molecule type" value="Genomic_DNA"/>
</dbReference>
<dbReference type="GO" id="GO:0005737">
    <property type="term" value="C:cytoplasm"/>
    <property type="evidence" value="ECO:0007669"/>
    <property type="project" value="UniProtKB-ARBA"/>
</dbReference>
<evidence type="ECO:0000259" key="7">
    <source>
        <dbReference type="PROSITE" id="PS50404"/>
    </source>
</evidence>
<dbReference type="Pfam" id="PF02798">
    <property type="entry name" value="GST_N"/>
    <property type="match status" value="1"/>
</dbReference>
<dbReference type="Gene3D" id="1.20.1050.10">
    <property type="match status" value="1"/>
</dbReference>
<dbReference type="PANTHER" id="PTHR44051:SF9">
    <property type="entry name" value="GLUTATHIONE S-TRANSFERASE 1"/>
    <property type="match status" value="1"/>
</dbReference>
<dbReference type="SUPFAM" id="SSF52833">
    <property type="entry name" value="Thioredoxin-like"/>
    <property type="match status" value="1"/>
</dbReference>
<sequence>MMAPVTRGKDQEAMKPEQKAKITLYWLEKSRSQRILWLLEELHLTYALKTYKRQNMLAPPELRSVHPLGKSPLVSVESADDDATPTKKPLVLAESGFIVEYLIDHFGPWLAPERYAGGGGGKKEGEGVGEVGGETESWVRYRYFMHFAEGSLMPFLLIAMLLSTIKTSSPFFIRPLALLITGGIESKFLTPNLKAQFDFLESQLATSPDEGEFLCGADLTGADIMMSFPLAAAKSKGLFTEKEHPKLCAYVDRLEARDGYKKAVQKIVDVEGSYEML</sequence>
<dbReference type="GO" id="GO:0004602">
    <property type="term" value="F:glutathione peroxidase activity"/>
    <property type="evidence" value="ECO:0007669"/>
    <property type="project" value="UniProtKB-ARBA"/>
</dbReference>
<dbReference type="Proteomes" id="UP000578531">
    <property type="component" value="Unassembled WGS sequence"/>
</dbReference>
<dbReference type="PROSITE" id="PS50405">
    <property type="entry name" value="GST_CTER"/>
    <property type="match status" value="1"/>
</dbReference>
<reference evidence="9 10" key="1">
    <citation type="journal article" date="2020" name="Genomics">
        <title>Complete, high-quality genomes from long-read metagenomic sequencing of two wolf lichen thalli reveals enigmatic genome architecture.</title>
        <authorList>
            <person name="McKenzie S.K."/>
            <person name="Walston R.F."/>
            <person name="Allen J.L."/>
        </authorList>
    </citation>
    <scope>NUCLEOTIDE SEQUENCE [LARGE SCALE GENOMIC DNA]</scope>
    <source>
        <strain evidence="9">WasteWater2</strain>
    </source>
</reference>
<dbReference type="GeneID" id="59292727"/>
<dbReference type="CDD" id="cd03046">
    <property type="entry name" value="GST_N_GTT1_like"/>
    <property type="match status" value="1"/>
</dbReference>
<keyword evidence="6" id="KW-0812">Transmembrane</keyword>
<accession>A0A8H6L092</accession>
<keyword evidence="6" id="KW-0472">Membrane</keyword>
<dbReference type="SFLD" id="SFLDG00358">
    <property type="entry name" value="Main_(cytGST)"/>
    <property type="match status" value="1"/>
</dbReference>
<evidence type="ECO:0000256" key="6">
    <source>
        <dbReference type="SAM" id="Phobius"/>
    </source>
</evidence>
<dbReference type="PROSITE" id="PS50404">
    <property type="entry name" value="GST_NTER"/>
    <property type="match status" value="1"/>
</dbReference>
<name>A0A8H6L092_9LECA</name>
<organism evidence="9 10">
    <name type="scientific">Letharia columbiana</name>
    <dbReference type="NCBI Taxonomy" id="112416"/>
    <lineage>
        <taxon>Eukaryota</taxon>
        <taxon>Fungi</taxon>
        <taxon>Dikarya</taxon>
        <taxon>Ascomycota</taxon>
        <taxon>Pezizomycotina</taxon>
        <taxon>Lecanoromycetes</taxon>
        <taxon>OSLEUM clade</taxon>
        <taxon>Lecanoromycetidae</taxon>
        <taxon>Lecanorales</taxon>
        <taxon>Lecanorineae</taxon>
        <taxon>Parmeliaceae</taxon>
        <taxon>Letharia</taxon>
    </lineage>
</organism>
<proteinExistence type="inferred from homology"/>
<dbReference type="CDD" id="cd03189">
    <property type="entry name" value="GST_C_GTT1_like"/>
    <property type="match status" value="1"/>
</dbReference>
<evidence type="ECO:0000259" key="8">
    <source>
        <dbReference type="PROSITE" id="PS50405"/>
    </source>
</evidence>
<evidence type="ECO:0000256" key="3">
    <source>
        <dbReference type="ARBA" id="ARBA00022679"/>
    </source>
</evidence>
<dbReference type="InterPro" id="IPR040079">
    <property type="entry name" value="Glutathione_S-Trfase"/>
</dbReference>
<dbReference type="InterPro" id="IPR036249">
    <property type="entry name" value="Thioredoxin-like_sf"/>
</dbReference>
<evidence type="ECO:0000256" key="5">
    <source>
        <dbReference type="RuleBase" id="RU003494"/>
    </source>
</evidence>
<evidence type="ECO:0000313" key="10">
    <source>
        <dbReference type="Proteomes" id="UP000578531"/>
    </source>
</evidence>
<evidence type="ECO:0000256" key="4">
    <source>
        <dbReference type="ARBA" id="ARBA00047960"/>
    </source>
</evidence>
<comment type="catalytic activity">
    <reaction evidence="4">
        <text>RX + glutathione = an S-substituted glutathione + a halide anion + H(+)</text>
        <dbReference type="Rhea" id="RHEA:16437"/>
        <dbReference type="ChEBI" id="CHEBI:15378"/>
        <dbReference type="ChEBI" id="CHEBI:16042"/>
        <dbReference type="ChEBI" id="CHEBI:17792"/>
        <dbReference type="ChEBI" id="CHEBI:57925"/>
        <dbReference type="ChEBI" id="CHEBI:90779"/>
        <dbReference type="EC" id="2.5.1.18"/>
    </reaction>
</comment>
<comment type="caution">
    <text evidence="9">The sequence shown here is derived from an EMBL/GenBank/DDBJ whole genome shotgun (WGS) entry which is preliminary data.</text>
</comment>
<feature type="domain" description="GST C-terminal" evidence="8">
    <location>
        <begin position="134"/>
        <end position="277"/>
    </location>
</feature>
<protein>
    <recommendedName>
        <fullName evidence="2">glutathione transferase</fullName>
        <ecNumber evidence="2">2.5.1.18</ecNumber>
    </recommendedName>
</protein>
<keyword evidence="6" id="KW-1133">Transmembrane helix</keyword>
<dbReference type="RefSeq" id="XP_037160197.1">
    <property type="nucleotide sequence ID" value="XM_037312965.1"/>
</dbReference>
<dbReference type="Pfam" id="PF00043">
    <property type="entry name" value="GST_C"/>
    <property type="match status" value="1"/>
</dbReference>
<dbReference type="InterPro" id="IPR010987">
    <property type="entry name" value="Glutathione-S-Trfase_C-like"/>
</dbReference>
<dbReference type="PANTHER" id="PTHR44051">
    <property type="entry name" value="GLUTATHIONE S-TRANSFERASE-RELATED"/>
    <property type="match status" value="1"/>
</dbReference>